<sequence length="1411" mass="158017">MLGTIPAMDEELAGAVVRCDAGSEGCTIEDAAPERDKIPSLEEHSKEEGDERQKEGDNVMNDDDDDDEDDASSGPSRGRIDTATSGGSLDEWCVMSEASVNREIFQDLQSHDEISQLASSLVTRDLLKQAEDQVSTKLVDQIFRSIQEVTELDPQIVKSFLLSHSHPQGGGEKPDDITLLVDLFMELLQCSPLPVEHNHLWLQLLYVLILDGSNLLLFIKKKVAATVLGTMAVHRPQASIQEIGCTVLYPLAKFNQIPDLKAPIRESGIQVILQSMEKHRKSEKLMIKSLQVLANVACTMSSYSSWAIQQEFTEEQLDRLMSSASDTLDYIKTEAVPFIQMVMEDFIKNDEIQMEGRRIVACFGYHSPRSILGTPKKSHSMPRTKKAKVDLGPSKEYLQTRRVTFSNVLDVNAIETVELEDDGSPNYRRRHSFCVGDIKIAQQRLQEKDSEMGKTVSRAVDDSNIKYQCPTPSAPYEDSDMESSQWKVPLIQIKEWRTVEGEDDDHGYERVINIDHDTGGDEAGSPLKPERGNLEEEDDEDINAYEKVEVDEGKQTDANENDYTELEALMAQLEEIAGHENAADRKASGEDYDQVFDEAESSDVDGYEVPMTEEEVLKSRSASMENLVDSMEEDDFGVSLAILFDDLGEDDDGYEKIEIGAQEACPVTAEAGIEDECVKSEVEATEQCIPKQEEEETMEDERSRFSEYSEIDIVEALVKSGLMNAHTDKNNSGQTSSSVDANESEMSQTVKCEVETPRPDSGETRLKEQASTESCEESVFSDESTCMLLRTEEDIKVDMEHDGNMKESCEMETSESDISNADDNINNVNENEEVQPEEKKDNGEEKGKVTTRSFKKSLNSSYNSITANLLRKKRTAEKRQGSVFGEDIRIENVNFRGDSLDSDDGYQDSGDYKETTCSDVNNSFGFPAPAAEDGQSVDLEYASDSSAGQNGLCDDPVYDNVCMDDDDNLDRNVFNSSPVSSVSATFTEGSEDAVQEEKQETQSMGSLENICNLGELRMRNVISKSIHCLPSGDRQLMKEAEEGTPPKPRRTWYYRSSADVRKSLIRSFGLDTDGIMRNPTYAQVSKPNSRVIHGSLPGRSNHGAGHRTMKRIPLTLSRHSKMIYKERFSSNSSKLGRNTSHDSGVLTGDEDSRSTIRDNEINQTHLYEEVATITSRGGDRSGAKSEVRKTLTMDEDTTEKVQKPSIETERFSETTYEVCTHWVNDQTSEAISIFDRLTKKLMSPYSIIPMVREVEGIRRKSLGNAIEQEEDGIDFPAWTSILNVLAADEEKWSLILATQVLPVIDRLFYTKDEAIMDAAIELVHVLLKKFAKEIQKNHHGGLFRTKFRDDCRTCYHWLGKLHTRVKDLVRKETEAGEIDLDDMLHASLLCSLSDALKPFTSKTYSVKESSK</sequence>
<dbReference type="GeneID" id="100891421"/>
<dbReference type="OrthoDB" id="6138244at2759"/>
<feature type="compositionally biased region" description="Low complexity" evidence="4">
    <location>
        <begin position="816"/>
        <end position="829"/>
    </location>
</feature>
<feature type="region of interest" description="Disordered" evidence="4">
    <location>
        <begin position="980"/>
        <end position="1002"/>
    </location>
</feature>
<feature type="compositionally biased region" description="Acidic residues" evidence="4">
    <location>
        <begin position="60"/>
        <end position="71"/>
    </location>
</feature>
<dbReference type="InterPro" id="IPR016024">
    <property type="entry name" value="ARM-type_fold"/>
</dbReference>
<accession>A0A7M7HII2</accession>
<dbReference type="GO" id="GO:0008017">
    <property type="term" value="F:microtubule binding"/>
    <property type="evidence" value="ECO:0007669"/>
    <property type="project" value="InterPro"/>
</dbReference>
<feature type="domain" description="Katanin p80 subunit C-terminal" evidence="5">
    <location>
        <begin position="1259"/>
        <end position="1377"/>
    </location>
</feature>
<evidence type="ECO:0000256" key="4">
    <source>
        <dbReference type="SAM" id="MobiDB-lite"/>
    </source>
</evidence>
<keyword evidence="2" id="KW-0963">Cytoplasm</keyword>
<dbReference type="KEGG" id="spu:100891421"/>
<evidence type="ECO:0000313" key="7">
    <source>
        <dbReference type="Proteomes" id="UP000007110"/>
    </source>
</evidence>
<dbReference type="EnsemblMetazoa" id="XM_011663573">
    <property type="protein sequence ID" value="XP_011661875"/>
    <property type="gene ID" value="LOC100891421"/>
</dbReference>
<dbReference type="GO" id="GO:0008352">
    <property type="term" value="C:katanin complex"/>
    <property type="evidence" value="ECO:0000318"/>
    <property type="project" value="GO_Central"/>
</dbReference>
<dbReference type="GO" id="GO:0007019">
    <property type="term" value="P:microtubule depolymerization"/>
    <property type="evidence" value="ECO:0000318"/>
    <property type="project" value="GO_Central"/>
</dbReference>
<comment type="subcellular location">
    <subcellularLocation>
        <location evidence="1">Cytoplasm</location>
        <location evidence="1">Cytoskeleton</location>
    </subcellularLocation>
</comment>
<feature type="region of interest" description="Disordered" evidence="4">
    <location>
        <begin position="805"/>
        <end position="855"/>
    </location>
</feature>
<feature type="compositionally biased region" description="Basic and acidic residues" evidence="4">
    <location>
        <begin position="1177"/>
        <end position="1203"/>
    </location>
</feature>
<dbReference type="RefSeq" id="XP_011661875.2">
    <property type="nucleotide sequence ID" value="XM_011663573.2"/>
</dbReference>
<dbReference type="Pfam" id="PF13925">
    <property type="entry name" value="Katanin_con80"/>
    <property type="match status" value="1"/>
</dbReference>
<evidence type="ECO:0000256" key="1">
    <source>
        <dbReference type="ARBA" id="ARBA00004245"/>
    </source>
</evidence>
<dbReference type="Proteomes" id="UP000007110">
    <property type="component" value="Unassembled WGS sequence"/>
</dbReference>
<dbReference type="InterPro" id="IPR028021">
    <property type="entry name" value="Katanin_C-terminal"/>
</dbReference>
<dbReference type="SUPFAM" id="SSF48371">
    <property type="entry name" value="ARM repeat"/>
    <property type="match status" value="1"/>
</dbReference>
<evidence type="ECO:0000256" key="2">
    <source>
        <dbReference type="ARBA" id="ARBA00022490"/>
    </source>
</evidence>
<keyword evidence="7" id="KW-1185">Reference proteome</keyword>
<feature type="compositionally biased region" description="Polar residues" evidence="4">
    <location>
        <begin position="1130"/>
        <end position="1142"/>
    </location>
</feature>
<feature type="region of interest" description="Disordered" evidence="4">
    <location>
        <begin position="684"/>
        <end position="706"/>
    </location>
</feature>
<feature type="region of interest" description="Disordered" evidence="4">
    <location>
        <begin position="21"/>
        <end position="86"/>
    </location>
</feature>
<keyword evidence="3" id="KW-0206">Cytoskeleton</keyword>
<dbReference type="RefSeq" id="XP_030856343.1">
    <property type="nucleotide sequence ID" value="XM_031000483.1"/>
</dbReference>
<reference evidence="7" key="1">
    <citation type="submission" date="2015-02" db="EMBL/GenBank/DDBJ databases">
        <title>Genome sequencing for Strongylocentrotus purpuratus.</title>
        <authorList>
            <person name="Murali S."/>
            <person name="Liu Y."/>
            <person name="Vee V."/>
            <person name="English A."/>
            <person name="Wang M."/>
            <person name="Skinner E."/>
            <person name="Han Y."/>
            <person name="Muzny D.M."/>
            <person name="Worley K.C."/>
            <person name="Gibbs R.A."/>
        </authorList>
    </citation>
    <scope>NUCLEOTIDE SEQUENCE</scope>
</reference>
<feature type="compositionally biased region" description="Basic and acidic residues" evidence="4">
    <location>
        <begin position="32"/>
        <end position="57"/>
    </location>
</feature>
<feature type="region of interest" description="Disordered" evidence="4">
    <location>
        <begin position="1130"/>
        <end position="1152"/>
    </location>
</feature>
<evidence type="ECO:0000256" key="3">
    <source>
        <dbReference type="ARBA" id="ARBA00023212"/>
    </source>
</evidence>
<feature type="region of interest" description="Disordered" evidence="4">
    <location>
        <begin position="725"/>
        <end position="782"/>
    </location>
</feature>
<evidence type="ECO:0000259" key="5">
    <source>
        <dbReference type="Pfam" id="PF13925"/>
    </source>
</evidence>
<feature type="region of interest" description="Disordered" evidence="4">
    <location>
        <begin position="514"/>
        <end position="539"/>
    </location>
</feature>
<feature type="compositionally biased region" description="Basic and acidic residues" evidence="4">
    <location>
        <begin position="752"/>
        <end position="770"/>
    </location>
</feature>
<feature type="compositionally biased region" description="Polar residues" evidence="4">
    <location>
        <begin position="730"/>
        <end position="750"/>
    </location>
</feature>
<dbReference type="InParanoid" id="A0A7M7HII2"/>
<dbReference type="EnsemblMetazoa" id="XM_031000483">
    <property type="protein sequence ID" value="XP_030856343"/>
    <property type="gene ID" value="LOC100891421"/>
</dbReference>
<feature type="compositionally biased region" description="Basic and acidic residues" evidence="4">
    <location>
        <begin position="836"/>
        <end position="848"/>
    </location>
</feature>
<proteinExistence type="predicted"/>
<organism evidence="6 7">
    <name type="scientific">Strongylocentrotus purpuratus</name>
    <name type="common">Purple sea urchin</name>
    <dbReference type="NCBI Taxonomy" id="7668"/>
    <lineage>
        <taxon>Eukaryota</taxon>
        <taxon>Metazoa</taxon>
        <taxon>Echinodermata</taxon>
        <taxon>Eleutherozoa</taxon>
        <taxon>Echinozoa</taxon>
        <taxon>Echinoidea</taxon>
        <taxon>Euechinoidea</taxon>
        <taxon>Echinacea</taxon>
        <taxon>Camarodonta</taxon>
        <taxon>Echinidea</taxon>
        <taxon>Strongylocentrotidae</taxon>
        <taxon>Strongylocentrotus</taxon>
    </lineage>
</organism>
<dbReference type="PANTHER" id="PTHR19845">
    <property type="entry name" value="KATANIN P80 SUBUNIT"/>
    <property type="match status" value="1"/>
</dbReference>
<dbReference type="PANTHER" id="PTHR19845:SF0">
    <property type="entry name" value="KATANIN P80 WD40 REPEAT-CONTAINING SUBUNIT B1"/>
    <property type="match status" value="1"/>
</dbReference>
<feature type="region of interest" description="Disordered" evidence="4">
    <location>
        <begin position="1173"/>
        <end position="1203"/>
    </location>
</feature>
<reference evidence="6" key="2">
    <citation type="submission" date="2021-01" db="UniProtKB">
        <authorList>
            <consortium name="EnsemblMetazoa"/>
        </authorList>
    </citation>
    <scope>IDENTIFICATION</scope>
</reference>
<protein>
    <recommendedName>
        <fullName evidence="5">Katanin p80 subunit C-terminal domain-containing protein</fullName>
    </recommendedName>
</protein>
<dbReference type="OMA" id="NKESCEM"/>
<name>A0A7M7HII2_STRPU</name>
<evidence type="ECO:0000313" key="6">
    <source>
        <dbReference type="EnsemblMetazoa" id="XP_011661875"/>
    </source>
</evidence>